<feature type="compositionally biased region" description="Polar residues" evidence="6">
    <location>
        <begin position="604"/>
        <end position="613"/>
    </location>
</feature>
<protein>
    <submittedName>
        <fullName evidence="7">Uncharacterized protein</fullName>
    </submittedName>
</protein>
<comment type="subcellular location">
    <subcellularLocation>
        <location evidence="1">Nucleus</location>
    </subcellularLocation>
</comment>
<comment type="caution">
    <text evidence="7">The sequence shown here is derived from an EMBL/GenBank/DDBJ whole genome shotgun (WGS) entry which is preliminary data.</text>
</comment>
<keyword evidence="2" id="KW-0479">Metal-binding</keyword>
<evidence type="ECO:0000256" key="1">
    <source>
        <dbReference type="ARBA" id="ARBA00004123"/>
    </source>
</evidence>
<feature type="compositionally biased region" description="Acidic residues" evidence="6">
    <location>
        <begin position="318"/>
        <end position="332"/>
    </location>
</feature>
<dbReference type="EMBL" id="JANIEX010001306">
    <property type="protein sequence ID" value="KAJ3559452.1"/>
    <property type="molecule type" value="Genomic_DNA"/>
</dbReference>
<dbReference type="GO" id="GO:0005634">
    <property type="term" value="C:nucleus"/>
    <property type="evidence" value="ECO:0007669"/>
    <property type="project" value="UniProtKB-SubCell"/>
</dbReference>
<gene>
    <name evidence="7" type="ORF">NP233_g11258</name>
</gene>
<sequence>MVWDLTDEEIIEVSFSRYKSPAYKHFNVTLDRILSNDEEPLKLVFVFTCKFDPETHAPHQRAHMSANVGTSNLLAGICKCDAHHGVDTQDMTSTRSADMALLYSPAAHCAVIALCCATSQHPFNIVNDYFYQLEINLLQKSTKILSTEQVSQDTCILHHEISGIICTQLASIMSAIHLVLDGWTVPDVASYLGLVIVWWEQDKIHRMILEFIQLKNKHTGDYLAQVVADCLKHWKLSNKLMTVCMDNASNCNKLVELLPNYIEGFRGEQIQTQCMAHILNLVAKAFISFFLKSGKKKKATAVIVDDTVIGNDELNPNESEDEEIGDGDDDDDGHALFNKETVASIQDPVIADLAESGLEATDEELCEAQEIMPRVSALACHIHDSPTLHAEFDKLIDQNPQLDGSKHALDRHVPTQWNSDALCLNAHIYFRKEVEIMTGVTAHGLSRYRLSDVQWKIAQDMSVVLELFWDATNLFSQAEVPLIVDAFPILFDLREYLENVFNDTDDELSPVIRIAAKAAIEMVDKYISLCDECEVYYISIVMCPDRNLDWFKKNGFDKDAISRIKKMTIDAWERDYKPEPTPIITTSAEPPRNKYMKKSKPVGKSSSFGLDDI</sequence>
<dbReference type="InterPro" id="IPR052035">
    <property type="entry name" value="ZnF_BED_domain_contain"/>
</dbReference>
<name>A0AAD5VGW0_9AGAR</name>
<dbReference type="PANTHER" id="PTHR46481">
    <property type="entry name" value="ZINC FINGER BED DOMAIN-CONTAINING PROTEIN 4"/>
    <property type="match status" value="1"/>
</dbReference>
<evidence type="ECO:0000313" key="7">
    <source>
        <dbReference type="EMBL" id="KAJ3559452.1"/>
    </source>
</evidence>
<evidence type="ECO:0000256" key="3">
    <source>
        <dbReference type="ARBA" id="ARBA00022771"/>
    </source>
</evidence>
<evidence type="ECO:0000256" key="6">
    <source>
        <dbReference type="SAM" id="MobiDB-lite"/>
    </source>
</evidence>
<reference evidence="7" key="1">
    <citation type="submission" date="2022-07" db="EMBL/GenBank/DDBJ databases">
        <title>Genome Sequence of Leucocoprinus birnbaumii.</title>
        <authorList>
            <person name="Buettner E."/>
        </authorList>
    </citation>
    <scope>NUCLEOTIDE SEQUENCE</scope>
    <source>
        <strain evidence="7">VT141</strain>
    </source>
</reference>
<evidence type="ECO:0000256" key="4">
    <source>
        <dbReference type="ARBA" id="ARBA00022833"/>
    </source>
</evidence>
<keyword evidence="3" id="KW-0863">Zinc-finger</keyword>
<dbReference type="PANTHER" id="PTHR46481:SF10">
    <property type="entry name" value="ZINC FINGER BED DOMAIN-CONTAINING PROTEIN 39"/>
    <property type="match status" value="1"/>
</dbReference>
<dbReference type="SUPFAM" id="SSF53098">
    <property type="entry name" value="Ribonuclease H-like"/>
    <property type="match status" value="1"/>
</dbReference>
<evidence type="ECO:0000256" key="5">
    <source>
        <dbReference type="ARBA" id="ARBA00023242"/>
    </source>
</evidence>
<evidence type="ECO:0000313" key="8">
    <source>
        <dbReference type="Proteomes" id="UP001213000"/>
    </source>
</evidence>
<keyword evidence="5" id="KW-0539">Nucleus</keyword>
<keyword evidence="8" id="KW-1185">Reference proteome</keyword>
<keyword evidence="4" id="KW-0862">Zinc</keyword>
<feature type="region of interest" description="Disordered" evidence="6">
    <location>
        <begin position="311"/>
        <end position="335"/>
    </location>
</feature>
<accession>A0AAD5VGW0</accession>
<proteinExistence type="predicted"/>
<organism evidence="7 8">
    <name type="scientific">Leucocoprinus birnbaumii</name>
    <dbReference type="NCBI Taxonomy" id="56174"/>
    <lineage>
        <taxon>Eukaryota</taxon>
        <taxon>Fungi</taxon>
        <taxon>Dikarya</taxon>
        <taxon>Basidiomycota</taxon>
        <taxon>Agaricomycotina</taxon>
        <taxon>Agaricomycetes</taxon>
        <taxon>Agaricomycetidae</taxon>
        <taxon>Agaricales</taxon>
        <taxon>Agaricineae</taxon>
        <taxon>Agaricaceae</taxon>
        <taxon>Leucocoprinus</taxon>
    </lineage>
</organism>
<dbReference type="AlphaFoldDB" id="A0AAD5VGW0"/>
<dbReference type="GO" id="GO:0008270">
    <property type="term" value="F:zinc ion binding"/>
    <property type="evidence" value="ECO:0007669"/>
    <property type="project" value="UniProtKB-KW"/>
</dbReference>
<evidence type="ECO:0000256" key="2">
    <source>
        <dbReference type="ARBA" id="ARBA00022723"/>
    </source>
</evidence>
<feature type="region of interest" description="Disordered" evidence="6">
    <location>
        <begin position="580"/>
        <end position="613"/>
    </location>
</feature>
<dbReference type="InterPro" id="IPR012337">
    <property type="entry name" value="RNaseH-like_sf"/>
</dbReference>
<dbReference type="Proteomes" id="UP001213000">
    <property type="component" value="Unassembled WGS sequence"/>
</dbReference>